<feature type="chain" id="PRO_5030762083" evidence="10">
    <location>
        <begin position="37"/>
        <end position="1052"/>
    </location>
</feature>
<keyword evidence="2 8" id="KW-0813">Transport</keyword>
<comment type="caution">
    <text evidence="13">The sequence shown here is derived from an EMBL/GenBank/DDBJ whole genome shotgun (WGS) entry which is preliminary data.</text>
</comment>
<dbReference type="Gene3D" id="2.60.40.1120">
    <property type="entry name" value="Carboxypeptidase-like, regulatory domain"/>
    <property type="match status" value="1"/>
</dbReference>
<evidence type="ECO:0000256" key="1">
    <source>
        <dbReference type="ARBA" id="ARBA00004571"/>
    </source>
</evidence>
<dbReference type="InterPro" id="IPR036942">
    <property type="entry name" value="Beta-barrel_TonB_sf"/>
</dbReference>
<dbReference type="GO" id="GO:0009279">
    <property type="term" value="C:cell outer membrane"/>
    <property type="evidence" value="ECO:0007669"/>
    <property type="project" value="UniProtKB-SubCell"/>
</dbReference>
<evidence type="ECO:0000256" key="5">
    <source>
        <dbReference type="ARBA" id="ARBA00023077"/>
    </source>
</evidence>
<dbReference type="OrthoDB" id="9768177at2"/>
<evidence type="ECO:0000259" key="12">
    <source>
        <dbReference type="Pfam" id="PF07715"/>
    </source>
</evidence>
<evidence type="ECO:0000259" key="11">
    <source>
        <dbReference type="Pfam" id="PF00593"/>
    </source>
</evidence>
<evidence type="ECO:0000256" key="3">
    <source>
        <dbReference type="ARBA" id="ARBA00022452"/>
    </source>
</evidence>
<feature type="domain" description="TonB-dependent receptor plug" evidence="12">
    <location>
        <begin position="136"/>
        <end position="243"/>
    </location>
</feature>
<accession>A0A7X3D0S3</accession>
<dbReference type="InterPro" id="IPR037066">
    <property type="entry name" value="Plug_dom_sf"/>
</dbReference>
<evidence type="ECO:0000256" key="7">
    <source>
        <dbReference type="ARBA" id="ARBA00023237"/>
    </source>
</evidence>
<evidence type="ECO:0000256" key="8">
    <source>
        <dbReference type="PROSITE-ProRule" id="PRU01360"/>
    </source>
</evidence>
<dbReference type="NCBIfam" id="TIGR04057">
    <property type="entry name" value="SusC_RagA_signa"/>
    <property type="match status" value="1"/>
</dbReference>
<keyword evidence="3 8" id="KW-1134">Transmembrane beta strand</keyword>
<keyword evidence="7 8" id="KW-0998">Cell outer membrane</keyword>
<feature type="signal peptide" evidence="10">
    <location>
        <begin position="1"/>
        <end position="36"/>
    </location>
</feature>
<dbReference type="InterPro" id="IPR023996">
    <property type="entry name" value="TonB-dep_OMP_SusC/RagA"/>
</dbReference>
<dbReference type="Pfam" id="PF13715">
    <property type="entry name" value="CarbopepD_reg_2"/>
    <property type="match status" value="1"/>
</dbReference>
<dbReference type="PROSITE" id="PS52016">
    <property type="entry name" value="TONB_DEPENDENT_REC_3"/>
    <property type="match status" value="1"/>
</dbReference>
<dbReference type="AlphaFoldDB" id="A0A7X3D0S3"/>
<name>A0A7X3D0S3_9FLAO</name>
<keyword evidence="6 8" id="KW-0472">Membrane</keyword>
<dbReference type="FunFam" id="2.170.130.10:FF:000003">
    <property type="entry name" value="SusC/RagA family TonB-linked outer membrane protein"/>
    <property type="match status" value="1"/>
</dbReference>
<dbReference type="Pfam" id="PF00593">
    <property type="entry name" value="TonB_dep_Rec_b-barrel"/>
    <property type="match status" value="1"/>
</dbReference>
<feature type="domain" description="TonB-dependent receptor-like beta-barrel" evidence="11">
    <location>
        <begin position="470"/>
        <end position="927"/>
    </location>
</feature>
<dbReference type="InterPro" id="IPR023997">
    <property type="entry name" value="TonB-dep_OMP_SusC/RagA_CS"/>
</dbReference>
<dbReference type="Pfam" id="PF07715">
    <property type="entry name" value="Plug"/>
    <property type="match status" value="1"/>
</dbReference>
<evidence type="ECO:0000256" key="2">
    <source>
        <dbReference type="ARBA" id="ARBA00022448"/>
    </source>
</evidence>
<evidence type="ECO:0000256" key="9">
    <source>
        <dbReference type="RuleBase" id="RU003357"/>
    </source>
</evidence>
<dbReference type="SUPFAM" id="SSF49464">
    <property type="entry name" value="Carboxypeptidase regulatory domain-like"/>
    <property type="match status" value="1"/>
</dbReference>
<keyword evidence="10" id="KW-0732">Signal</keyword>
<keyword evidence="14" id="KW-1185">Reference proteome</keyword>
<keyword evidence="5 9" id="KW-0798">TonB box</keyword>
<evidence type="ECO:0000313" key="14">
    <source>
        <dbReference type="Proteomes" id="UP000540519"/>
    </source>
</evidence>
<dbReference type="EMBL" id="RCNR01000003">
    <property type="protein sequence ID" value="MUH34671.1"/>
    <property type="molecule type" value="Genomic_DNA"/>
</dbReference>
<dbReference type="InterPro" id="IPR000531">
    <property type="entry name" value="Beta-barrel_TonB"/>
</dbReference>
<gene>
    <name evidence="13" type="ORF">D9O36_02350</name>
</gene>
<dbReference type="Gene3D" id="2.170.130.10">
    <property type="entry name" value="TonB-dependent receptor, plug domain"/>
    <property type="match status" value="1"/>
</dbReference>
<evidence type="ECO:0000313" key="13">
    <source>
        <dbReference type="EMBL" id="MUH34671.1"/>
    </source>
</evidence>
<dbReference type="Gene3D" id="2.40.170.20">
    <property type="entry name" value="TonB-dependent receptor, beta-barrel domain"/>
    <property type="match status" value="1"/>
</dbReference>
<proteinExistence type="inferred from homology"/>
<dbReference type="FunFam" id="2.60.40.1120:FF:000003">
    <property type="entry name" value="Outer membrane protein Omp121"/>
    <property type="match status" value="1"/>
</dbReference>
<dbReference type="NCBIfam" id="TIGR04056">
    <property type="entry name" value="OMP_RagA_SusC"/>
    <property type="match status" value="1"/>
</dbReference>
<organism evidence="13 14">
    <name type="scientific">Zobellia amurskyensis</name>
    <dbReference type="NCBI Taxonomy" id="248905"/>
    <lineage>
        <taxon>Bacteria</taxon>
        <taxon>Pseudomonadati</taxon>
        <taxon>Bacteroidota</taxon>
        <taxon>Flavobacteriia</taxon>
        <taxon>Flavobacteriales</taxon>
        <taxon>Flavobacteriaceae</taxon>
        <taxon>Zobellia</taxon>
    </lineage>
</organism>
<keyword evidence="13" id="KW-0675">Receptor</keyword>
<comment type="similarity">
    <text evidence="8 9">Belongs to the TonB-dependent receptor family.</text>
</comment>
<dbReference type="Proteomes" id="UP000540519">
    <property type="component" value="Unassembled WGS sequence"/>
</dbReference>
<protein>
    <submittedName>
        <fullName evidence="13">TonB-dependent receptor</fullName>
    </submittedName>
</protein>
<comment type="subcellular location">
    <subcellularLocation>
        <location evidence="1 8">Cell outer membrane</location>
        <topology evidence="1 8">Multi-pass membrane protein</topology>
    </subcellularLocation>
</comment>
<dbReference type="SUPFAM" id="SSF56935">
    <property type="entry name" value="Porins"/>
    <property type="match status" value="1"/>
</dbReference>
<evidence type="ECO:0000256" key="6">
    <source>
        <dbReference type="ARBA" id="ARBA00023136"/>
    </source>
</evidence>
<dbReference type="InterPro" id="IPR008969">
    <property type="entry name" value="CarboxyPept-like_regulatory"/>
</dbReference>
<evidence type="ECO:0000256" key="10">
    <source>
        <dbReference type="SAM" id="SignalP"/>
    </source>
</evidence>
<reference evidence="13 14" key="1">
    <citation type="journal article" date="2019" name="Mar. Drugs">
        <title>Comparative Genomics and CAZyme Genome Repertoires of Marine Zobellia amurskyensis KMM 3526(T) and Zobellia laminariae KMM 3676(T).</title>
        <authorList>
            <person name="Chernysheva N."/>
            <person name="Bystritskaya E."/>
            <person name="Stenkova A."/>
            <person name="Golovkin I."/>
            <person name="Nedashkovskaya O."/>
            <person name="Isaeva M."/>
        </authorList>
    </citation>
    <scope>NUCLEOTIDE SEQUENCE [LARGE SCALE GENOMIC DNA]</scope>
    <source>
        <strain evidence="13 14">KMM 3526</strain>
    </source>
</reference>
<sequence>MKKRIPCTKQSIFCFHFFKKMRLLVVFILLSPIVLAANDYPQNIVTVTGNISEADTGQPIIGASILEQGTTNGVMTDFDGNYTINVPEDASLTVSYIGYAKQTIKVSGRTEVDIVMQSEASELDEVVVVGYGTQTKESVVGSIAQVSGADLMQSGGVSTVGQALTGRLPGVTTVSSTGRPGDESPQIFIRGQSSWNGGGQPLILVDGIERSMNDIDSGDIESLSVLKDASATAVFGVKGANGVILITTKRGKEGKAQLSLTASSAIKTLSRIPEKYDSYNSLMVANEAIERTVPVREEAWRNYTPVDIIEKYRNPANELERSIYPDVDWVDEMQKDFATDYRLNFSVAGGTKSVKYFGALSYQHVGDIFDAGSFNNGRDYTPNFNYDRFNYRSNIDFDITPTTRLSVNLSGYYGLQNSNQADPQLLYSSIYSLAPNLYTPIYEDGTYGRAITENFELSNPAVILTAKGFTKNHRVQVNSDFVLDQKLDFLLKGLSFTGRLSYDNNFRGGGGVVEDNPGGLDNVVYKIYDQDGSAQLVSPVGTNQFDFVLNPWERNGLTIQDWETSRRLFYQLSLNYNRTFAEKHNTTILMLMNREEYAIGSMFPRYREDWVARATYNYDGRYFIDVNGAYNGSEKYGPGYKFELFPSVALGWMLSNEPFMESATWLDKFKIRGSYGVVGDDSAGERWAYLSQWSSGGSAFLNNVSPYGTRSPYTFRMEDIIGNPNLQWETSEKANIGFELSVLKNSLSLEVDVFKEDRHDIIVPADSRSVPSFFGFQPADFNIGETTVEGIEVSLDYKKQLTQNWDIWSNFAFTKARDEIIYKEDPLLKQSYQKEEGFAIGQPRVNIRGDILQSWDDVYGATPQENSQETRRPGYYDEIDYNGDGVVNSDDAVPFGYTVRPQNTYNLTLGTGYKNLSFMVQFYGVNNATKYYQDRSFILETPLFFEEKSDYWSVDNPDGEEVLPAWLGTGGATDPYRNWYDASFVRLKNIELAYTFKTENGSSYRVYVSGNDLAYWSDLPDDRQDNTGETASEYRGDYPTFKRYNIGLNINF</sequence>
<dbReference type="InterPro" id="IPR012910">
    <property type="entry name" value="Plug_dom"/>
</dbReference>
<dbReference type="InterPro" id="IPR039426">
    <property type="entry name" value="TonB-dep_rcpt-like"/>
</dbReference>
<evidence type="ECO:0000256" key="4">
    <source>
        <dbReference type="ARBA" id="ARBA00022692"/>
    </source>
</evidence>
<keyword evidence="4 8" id="KW-0812">Transmembrane</keyword>